<sequence>MVGTPGDVVRPTVPRWPLTARENELGAITEVLDPLGPPGLLIVGSPGVGRTRLLEEALDSATRAGWVGYGVRAVSAGKCVPLGALAGLDTNAAVAEVLSASERIDGALAKLAAVTAGQPVLLGVDDAHLLDDMSTYLLAQVLHRGLAKVVITTRRGPSPSNALLRLWKDGLLRRVDVDALHRHRCDELVCAVLDGSVAEGCLSALWDLSRGNLVYLRHLLEQETQRGNLVEVDDCWQLRAEPNVSPALRELVLVETGFTAGPVWDVVDVVAAAEWIEHRHLAQLVDRQAIADAERAGLVTTIDDSGEIIVVSHPLYARVSLAQQGPLRTRHLRGRVASVLSVPDGDRRVDPVRLGLLWLDSDLAPNPVVFSEAAEAALARMDLAHAETCARAAMAADGDDRSRVRYAYCLALLGRGGDAADVLSEVSATVLDDDVYRRYVNARELTALSMLAGRTGQESPEPAAPRACRRQEQQADVIRALSSAYANDPAGILESIETVDYSDLDALGRSTFLATRAVACVERGQRDSVLDDVDHDWARLESAGDPLGIVIAVELYVRALVLAGRTAQAAAVTERADAALTGASEPACRLLSAVKGVTALAAGDIGTAVKRLRPAAVDLGESVVAQALSYRYRLLYAIAAARAGHADDAAAALEAVRVSGRVKADGDPVLALARAWVAAARGELDVACEAARTGVEQARHNGQLASEAMCLQTSALLGDTDAAPRLTHLATEVGNRRANDAARFARALSTGNGDGLAEASVHFEKAGELLVAADAAAHAARAYSAQGASGRTLVCTARARKLATRCGVRFLPALVGCAVPELFTPRQLAIAELILAGRTNRDIGAALSLSVRTVEGHIYRASQRTGVQGRRELASLIIEFVDR</sequence>
<evidence type="ECO:0000313" key="3">
    <source>
        <dbReference type="EMBL" id="BBZ32020.1"/>
    </source>
</evidence>
<dbReference type="RefSeq" id="WP_085155002.1">
    <property type="nucleotide sequence ID" value="NZ_AP022612.1"/>
</dbReference>
<dbReference type="Proteomes" id="UP000466931">
    <property type="component" value="Chromosome"/>
</dbReference>
<gene>
    <name evidence="3" type="ORF">MCNF_06250</name>
</gene>
<dbReference type="SMART" id="SM00421">
    <property type="entry name" value="HTH_LUXR"/>
    <property type="match status" value="1"/>
</dbReference>
<keyword evidence="4" id="KW-1185">Reference proteome</keyword>
<dbReference type="Gene3D" id="1.10.10.10">
    <property type="entry name" value="Winged helix-like DNA-binding domain superfamily/Winged helix DNA-binding domain"/>
    <property type="match status" value="1"/>
</dbReference>
<dbReference type="GO" id="GO:0005524">
    <property type="term" value="F:ATP binding"/>
    <property type="evidence" value="ECO:0007669"/>
    <property type="project" value="UniProtKB-KW"/>
</dbReference>
<dbReference type="Pfam" id="PF13191">
    <property type="entry name" value="AAA_16"/>
    <property type="match status" value="1"/>
</dbReference>
<dbReference type="SUPFAM" id="SSF46894">
    <property type="entry name" value="C-terminal effector domain of the bipartite response regulators"/>
    <property type="match status" value="1"/>
</dbReference>
<dbReference type="InterPro" id="IPR041664">
    <property type="entry name" value="AAA_16"/>
</dbReference>
<dbReference type="PROSITE" id="PS50043">
    <property type="entry name" value="HTH_LUXR_2"/>
    <property type="match status" value="1"/>
</dbReference>
<dbReference type="CDD" id="cd06170">
    <property type="entry name" value="LuxR_C_like"/>
    <property type="match status" value="1"/>
</dbReference>
<dbReference type="SUPFAM" id="SSF52540">
    <property type="entry name" value="P-loop containing nucleoside triphosphate hydrolases"/>
    <property type="match status" value="1"/>
</dbReference>
<reference evidence="3" key="2">
    <citation type="submission" date="2020-02" db="EMBL/GenBank/DDBJ databases">
        <authorList>
            <person name="Matsumoto Y."/>
            <person name="Motooka D."/>
            <person name="Nakamura S."/>
        </authorList>
    </citation>
    <scope>NUCLEOTIDE SEQUENCE</scope>
    <source>
        <strain evidence="3">JCM 13671</strain>
    </source>
</reference>
<protein>
    <submittedName>
        <fullName evidence="3">LuxR family transcriptional regulator</fullName>
    </submittedName>
</protein>
<evidence type="ECO:0000256" key="1">
    <source>
        <dbReference type="ARBA" id="ARBA00022741"/>
    </source>
</evidence>
<dbReference type="GO" id="GO:0003677">
    <property type="term" value="F:DNA binding"/>
    <property type="evidence" value="ECO:0007669"/>
    <property type="project" value="InterPro"/>
</dbReference>
<dbReference type="PROSITE" id="PS00622">
    <property type="entry name" value="HTH_LUXR_1"/>
    <property type="match status" value="1"/>
</dbReference>
<dbReference type="PRINTS" id="PR00038">
    <property type="entry name" value="HTHLUXR"/>
</dbReference>
<evidence type="ECO:0000256" key="2">
    <source>
        <dbReference type="ARBA" id="ARBA00022840"/>
    </source>
</evidence>
<keyword evidence="2" id="KW-0067">ATP-binding</keyword>
<dbReference type="GO" id="GO:0004016">
    <property type="term" value="F:adenylate cyclase activity"/>
    <property type="evidence" value="ECO:0007669"/>
    <property type="project" value="TreeGrafter"/>
</dbReference>
<evidence type="ECO:0000313" key="4">
    <source>
        <dbReference type="Proteomes" id="UP000466931"/>
    </source>
</evidence>
<dbReference type="OrthoDB" id="3197423at2"/>
<reference evidence="3" key="1">
    <citation type="journal article" date="2019" name="Emerg. Microbes Infect.">
        <title>Comprehensive subspecies identification of 175 nontuberculous mycobacteria species based on 7547 genomic profiles.</title>
        <authorList>
            <person name="Matsumoto Y."/>
            <person name="Kinjo T."/>
            <person name="Motooka D."/>
            <person name="Nabeya D."/>
            <person name="Jung N."/>
            <person name="Uechi K."/>
            <person name="Horii T."/>
            <person name="Iida T."/>
            <person name="Fujita J."/>
            <person name="Nakamura S."/>
        </authorList>
    </citation>
    <scope>NUCLEOTIDE SEQUENCE [LARGE SCALE GENOMIC DNA]</scope>
    <source>
        <strain evidence="3">JCM 13671</strain>
    </source>
</reference>
<dbReference type="PANTHER" id="PTHR16305">
    <property type="entry name" value="TESTICULAR SOLUBLE ADENYLYL CYCLASE"/>
    <property type="match status" value="1"/>
</dbReference>
<keyword evidence="1" id="KW-0547">Nucleotide-binding</keyword>
<accession>A0A7I7XS13</accession>
<dbReference type="Pfam" id="PF00196">
    <property type="entry name" value="GerE"/>
    <property type="match status" value="1"/>
</dbReference>
<dbReference type="GO" id="GO:0006355">
    <property type="term" value="P:regulation of DNA-templated transcription"/>
    <property type="evidence" value="ECO:0007669"/>
    <property type="project" value="InterPro"/>
</dbReference>
<dbReference type="InterPro" id="IPR027417">
    <property type="entry name" value="P-loop_NTPase"/>
</dbReference>
<dbReference type="InterPro" id="IPR000792">
    <property type="entry name" value="Tscrpt_reg_LuxR_C"/>
</dbReference>
<organism evidence="3 4">
    <name type="scientific">Mycolicibacterium confluentis</name>
    <dbReference type="NCBI Taxonomy" id="28047"/>
    <lineage>
        <taxon>Bacteria</taxon>
        <taxon>Bacillati</taxon>
        <taxon>Actinomycetota</taxon>
        <taxon>Actinomycetes</taxon>
        <taxon>Mycobacteriales</taxon>
        <taxon>Mycobacteriaceae</taxon>
        <taxon>Mycolicibacterium</taxon>
    </lineage>
</organism>
<name>A0A7I7XS13_9MYCO</name>
<dbReference type="InterPro" id="IPR016032">
    <property type="entry name" value="Sig_transdc_resp-reg_C-effctor"/>
</dbReference>
<dbReference type="AlphaFoldDB" id="A0A7I7XS13"/>
<dbReference type="GO" id="GO:0005737">
    <property type="term" value="C:cytoplasm"/>
    <property type="evidence" value="ECO:0007669"/>
    <property type="project" value="TreeGrafter"/>
</dbReference>
<dbReference type="InterPro" id="IPR036388">
    <property type="entry name" value="WH-like_DNA-bd_sf"/>
</dbReference>
<dbReference type="EMBL" id="AP022612">
    <property type="protein sequence ID" value="BBZ32020.1"/>
    <property type="molecule type" value="Genomic_DNA"/>
</dbReference>
<dbReference type="PANTHER" id="PTHR16305:SF28">
    <property type="entry name" value="GUANYLATE CYCLASE DOMAIN-CONTAINING PROTEIN"/>
    <property type="match status" value="1"/>
</dbReference>
<proteinExistence type="predicted"/>